<evidence type="ECO:0000256" key="1">
    <source>
        <dbReference type="ARBA" id="ARBA00001805"/>
    </source>
</evidence>
<dbReference type="EC" id="5.5.1.19" evidence="7"/>
<comment type="similarity">
    <text evidence="6">In the C-terminal section; belongs to the phytoene/squalene synthase family.</text>
</comment>
<evidence type="ECO:0000256" key="17">
    <source>
        <dbReference type="ARBA" id="ARBA00029313"/>
    </source>
</evidence>
<dbReference type="Gene3D" id="1.10.600.10">
    <property type="entry name" value="Farnesyl Diphosphate Synthase"/>
    <property type="match status" value="3"/>
</dbReference>
<dbReference type="PANTHER" id="PTHR31480">
    <property type="entry name" value="BIFUNCTIONAL LYCOPENE CYCLASE/PHYTOENE SYNTHASE"/>
    <property type="match status" value="1"/>
</dbReference>
<evidence type="ECO:0000256" key="10">
    <source>
        <dbReference type="ARBA" id="ARBA00022679"/>
    </source>
</evidence>
<comment type="catalytic activity">
    <reaction evidence="18">
        <text>all-trans-lycopene = gamma-carotene</text>
        <dbReference type="Rhea" id="RHEA:32219"/>
        <dbReference type="ChEBI" id="CHEBI:15948"/>
        <dbReference type="ChEBI" id="CHEBI:27740"/>
        <dbReference type="EC" id="5.5.1.19"/>
    </reaction>
</comment>
<dbReference type="GO" id="GO:0045436">
    <property type="term" value="F:lycopene beta cyclase activity"/>
    <property type="evidence" value="ECO:0007669"/>
    <property type="project" value="UniProtKB-ARBA"/>
</dbReference>
<evidence type="ECO:0000313" key="20">
    <source>
        <dbReference type="EMBL" id="KAF0761262.1"/>
    </source>
</evidence>
<feature type="transmembrane region" description="Helical" evidence="19">
    <location>
        <begin position="15"/>
        <end position="34"/>
    </location>
</feature>
<feature type="transmembrane region" description="Helical" evidence="19">
    <location>
        <begin position="84"/>
        <end position="102"/>
    </location>
</feature>
<protein>
    <recommendedName>
        <fullName evidence="9">Bifunctional lycopene cyclase/phytoene synthase</fullName>
        <ecNumber evidence="8">2.5.1.32</ecNumber>
        <ecNumber evidence="7">5.5.1.19</ecNumber>
    </recommendedName>
</protein>
<feature type="transmembrane region" description="Helical" evidence="19">
    <location>
        <begin position="884"/>
        <end position="903"/>
    </location>
</feature>
<dbReference type="EMBL" id="VUJU01002446">
    <property type="protein sequence ID" value="KAF0761262.1"/>
    <property type="molecule type" value="Genomic_DNA"/>
</dbReference>
<dbReference type="InterPro" id="IPR002060">
    <property type="entry name" value="Squ/phyt_synthse"/>
</dbReference>
<evidence type="ECO:0000256" key="18">
    <source>
        <dbReference type="ARBA" id="ARBA00029335"/>
    </source>
</evidence>
<dbReference type="InterPro" id="IPR019845">
    <property type="entry name" value="Squalene/phytoene_synthase_CS"/>
</dbReference>
<evidence type="ECO:0000256" key="3">
    <source>
        <dbReference type="ARBA" id="ARBA00005089"/>
    </source>
</evidence>
<dbReference type="AlphaFoldDB" id="A0A6G0YU41"/>
<feature type="transmembrane region" description="Helical" evidence="19">
    <location>
        <begin position="350"/>
        <end position="368"/>
    </location>
</feature>
<comment type="catalytic activity">
    <reaction evidence="17">
        <text>gamma-carotene = all-trans-beta-carotene</text>
        <dbReference type="Rhea" id="RHEA:32239"/>
        <dbReference type="ChEBI" id="CHEBI:17579"/>
        <dbReference type="ChEBI" id="CHEBI:27740"/>
        <dbReference type="EC" id="5.5.1.19"/>
    </reaction>
</comment>
<keyword evidence="15" id="KW-0413">Isomerase</keyword>
<feature type="transmembrane region" description="Helical" evidence="19">
    <location>
        <begin position="679"/>
        <end position="699"/>
    </location>
</feature>
<feature type="transmembrane region" description="Helical" evidence="19">
    <location>
        <begin position="389"/>
        <end position="407"/>
    </location>
</feature>
<evidence type="ECO:0000256" key="9">
    <source>
        <dbReference type="ARBA" id="ARBA00018909"/>
    </source>
</evidence>
<sequence length="1228" mass="141185">MSNPPKMLTYTDIHLIYILPAIGVLTLITLPFINRWETSKIAIITAVALIYTTPCYNFSITNEARSYSPGRVKAVVGNVPVEEYLSVVLQTVLTSLWALLCFRWRLPFLNFNHDKRSYQLIRWVPILLLSVAVAVGFTIAVPGQKTFYLGSILFWASPVIMLMWYGGGNYFVRNIKLSFMAIVIPTLYLLWVNRIALKENVWHLNKATSLNVIAMNGLPLEEVLFTVITTVMVVLAGTCYDKAYGMIVTFSFIFPHQFSISWKFISQMYRAFETPEYSMPSIVTEDLKKCIEVLNSSSKFGTSNYSFHIGNATAVLYTIPFYNYCVYNGARTCSPESVLAVVGNVPVEEYILVILQTVLTSLWASIFVQWSTPCLNFNYDKYSYQLIRWLPISLLSIATAVGYTMAVPASAKFYLGCILCWASPAIILMWYGAGNFFVKKIIPSSIAIAGPTLYMCWINRKTVKDDYDLGELAPEELLFFFVTNLMVVLAGSCYDKAYGMIVTYSLDFPHQFSVSLRFIRQMIRAFVTSEYSTPSDVTQDIKTSLKVLSTSNAFGTSNYLFHAGIRLDLIILYAFCRVTDEMFDNRTDEKKKKLKLELSKQFISEVFADRKSDYDVKKTPQEVKIDWKKYESEFTDVELSSYRAVSRIAFFLPRKPFEELFAGYQWDLEFTLVRNENDLMLYTTYVAGSIGALCLYVMIYRYGTDINDLVDKADYLTKHAYKIGQGLQLVNIARDLVTDSESLGRCYFPAEFMDDEKEDLRMLCQEKNPRALGNKKLKKYSSKMIQLANKKQFESVGAIKCLPQDLIGSVLAATEVYRGLINLIQSCPIYPTRASLPNLNKLLIIQLSKMLTYMDINLKRTLPVISVLALIARPFLSRVETTKIVFISIVALLYTTLFYNYTIPNEARTYSLEKISTVIGNVPVDEYIYLILQIVLVSLWAYLCVRWKQPRLNFNHDKQNSSNLFGTSIYLFHTAIRLDLLIIYGFTRITDNMIDDDSDFENKKNKLKLCYKFINELFADRKSDYDVKSKPQEIIVNWKQYESELTEEELSIFRAFSRIVFLLPRKPFEQLFDGFKLDLCGTLYKNENDLLVYFTLVAGSFGAMCELQFVNIARDLVRDSESWSRCYFPTELLDDEIEDVRILCQEKKPRSMGDKKLYRYAQMMIQLADKHHLESVDAINLLPRELRSPILASIEIYRHYTLEKCLMCTNRSQIEVDITLIQVAKTIL</sequence>
<organism evidence="20 21">
    <name type="scientific">Aphis craccivora</name>
    <name type="common">Cowpea aphid</name>
    <dbReference type="NCBI Taxonomy" id="307492"/>
    <lineage>
        <taxon>Eukaryota</taxon>
        <taxon>Metazoa</taxon>
        <taxon>Ecdysozoa</taxon>
        <taxon>Arthropoda</taxon>
        <taxon>Hexapoda</taxon>
        <taxon>Insecta</taxon>
        <taxon>Pterygota</taxon>
        <taxon>Neoptera</taxon>
        <taxon>Paraneoptera</taxon>
        <taxon>Hemiptera</taxon>
        <taxon>Sternorrhyncha</taxon>
        <taxon>Aphidomorpha</taxon>
        <taxon>Aphidoidea</taxon>
        <taxon>Aphididae</taxon>
        <taxon>Aphidini</taxon>
        <taxon>Aphis</taxon>
        <taxon>Aphis</taxon>
    </lineage>
</organism>
<comment type="pathway">
    <text evidence="3">Carotenoid biosynthesis; beta-carotene biosynthesis.</text>
</comment>
<dbReference type="OrthoDB" id="6600518at2759"/>
<comment type="subcellular location">
    <subcellularLocation>
        <location evidence="2">Membrane</location>
        <topology evidence="2">Multi-pass membrane protein</topology>
    </subcellularLocation>
</comment>
<evidence type="ECO:0000256" key="13">
    <source>
        <dbReference type="ARBA" id="ARBA00022989"/>
    </source>
</evidence>
<keyword evidence="16" id="KW-0511">Multifunctional enzyme</keyword>
<evidence type="ECO:0000256" key="7">
    <source>
        <dbReference type="ARBA" id="ARBA00012242"/>
    </source>
</evidence>
<evidence type="ECO:0000256" key="8">
    <source>
        <dbReference type="ARBA" id="ARBA00012396"/>
    </source>
</evidence>
<dbReference type="SUPFAM" id="SSF48576">
    <property type="entry name" value="Terpenoid synthases"/>
    <property type="match status" value="2"/>
</dbReference>
<comment type="similarity">
    <text evidence="5">In the N-terminal section; belongs to the lycopene beta-cyclase family.</text>
</comment>
<feature type="transmembrane region" description="Helical" evidence="19">
    <location>
        <begin position="965"/>
        <end position="986"/>
    </location>
</feature>
<feature type="transmembrane region" description="Helical" evidence="19">
    <location>
        <begin position="123"/>
        <end position="141"/>
    </location>
</feature>
<keyword evidence="21" id="KW-1185">Reference proteome</keyword>
<evidence type="ECO:0000256" key="19">
    <source>
        <dbReference type="SAM" id="Phobius"/>
    </source>
</evidence>
<evidence type="ECO:0000256" key="2">
    <source>
        <dbReference type="ARBA" id="ARBA00004141"/>
    </source>
</evidence>
<dbReference type="InterPro" id="IPR017825">
    <property type="entry name" value="Lycopene_cyclase_dom"/>
</dbReference>
<dbReference type="GO" id="GO:0016020">
    <property type="term" value="C:membrane"/>
    <property type="evidence" value="ECO:0007669"/>
    <property type="project" value="UniProtKB-SubCell"/>
</dbReference>
<dbReference type="GO" id="GO:0016117">
    <property type="term" value="P:carotenoid biosynthetic process"/>
    <property type="evidence" value="ECO:0007669"/>
    <property type="project" value="UniProtKB-KW"/>
</dbReference>
<keyword evidence="14 19" id="KW-0472">Membrane</keyword>
<gene>
    <name evidence="20" type="ORF">FWK35_00021151</name>
</gene>
<comment type="caution">
    <text evidence="20">The sequence shown here is derived from an EMBL/GenBank/DDBJ whole genome shotgun (WGS) entry which is preliminary data.</text>
</comment>
<comment type="pathway">
    <text evidence="4">Carotenoid biosynthesis; phytoene biosynthesis; all-trans-phytoene from geranylgeranyl diphosphate: step 1/1.</text>
</comment>
<evidence type="ECO:0000256" key="6">
    <source>
        <dbReference type="ARBA" id="ARBA00008406"/>
    </source>
</evidence>
<feature type="transmembrane region" description="Helical" evidence="19">
    <location>
        <begin position="243"/>
        <end position="265"/>
    </location>
</feature>
<name>A0A6G0YU41_APHCR</name>
<dbReference type="EC" id="2.5.1.32" evidence="8"/>
<feature type="non-terminal residue" evidence="20">
    <location>
        <position position="1228"/>
    </location>
</feature>
<dbReference type="UniPathway" id="UPA00802"/>
<feature type="transmembrane region" description="Helical" evidence="19">
    <location>
        <begin position="177"/>
        <end position="197"/>
    </location>
</feature>
<keyword evidence="10" id="KW-0808">Transferase</keyword>
<feature type="transmembrane region" description="Helical" evidence="19">
    <location>
        <begin position="41"/>
        <end position="60"/>
    </location>
</feature>
<dbReference type="InterPro" id="IPR008949">
    <property type="entry name" value="Isoprenoid_synthase_dom_sf"/>
</dbReference>
<dbReference type="PROSITE" id="PS01045">
    <property type="entry name" value="SQUALEN_PHYTOEN_SYN_2"/>
    <property type="match status" value="1"/>
</dbReference>
<dbReference type="SFLD" id="SFLDG01018">
    <property type="entry name" value="Squalene/Phytoene_Synthase_Lik"/>
    <property type="match status" value="1"/>
</dbReference>
<comment type="catalytic activity">
    <reaction evidence="1">
        <text>2 (2E,6E,10E)-geranylgeranyl diphosphate = 15-cis-phytoene + 2 diphosphate</text>
        <dbReference type="Rhea" id="RHEA:34475"/>
        <dbReference type="ChEBI" id="CHEBI:27787"/>
        <dbReference type="ChEBI" id="CHEBI:33019"/>
        <dbReference type="ChEBI" id="CHEBI:58756"/>
        <dbReference type="EC" id="2.5.1.32"/>
    </reaction>
</comment>
<feature type="transmembrane region" description="Helical" evidence="19">
    <location>
        <begin position="147"/>
        <end position="165"/>
    </location>
</feature>
<feature type="transmembrane region" description="Helical" evidence="19">
    <location>
        <begin position="413"/>
        <end position="433"/>
    </location>
</feature>
<dbReference type="NCBIfam" id="TIGR03462">
    <property type="entry name" value="CarR_dom_SF"/>
    <property type="match status" value="2"/>
</dbReference>
<dbReference type="SFLD" id="SFLDS00005">
    <property type="entry name" value="Isoprenoid_Synthase_Type_I"/>
    <property type="match status" value="1"/>
</dbReference>
<dbReference type="Proteomes" id="UP000478052">
    <property type="component" value="Unassembled WGS sequence"/>
</dbReference>
<evidence type="ECO:0000256" key="11">
    <source>
        <dbReference type="ARBA" id="ARBA00022692"/>
    </source>
</evidence>
<proteinExistence type="inferred from homology"/>
<dbReference type="UniPathway" id="UPA00799">
    <property type="reaction ID" value="UER00773"/>
</dbReference>
<dbReference type="GO" id="GO:0016765">
    <property type="term" value="F:transferase activity, transferring alkyl or aryl (other than methyl) groups"/>
    <property type="evidence" value="ECO:0007669"/>
    <property type="project" value="InterPro"/>
</dbReference>
<evidence type="ECO:0000256" key="15">
    <source>
        <dbReference type="ARBA" id="ARBA00023235"/>
    </source>
</evidence>
<evidence type="ECO:0000256" key="14">
    <source>
        <dbReference type="ARBA" id="ARBA00023136"/>
    </source>
</evidence>
<evidence type="ECO:0000313" key="21">
    <source>
        <dbReference type="Proteomes" id="UP000478052"/>
    </source>
</evidence>
<feature type="transmembrane region" description="Helical" evidence="19">
    <location>
        <begin position="927"/>
        <end position="945"/>
    </location>
</feature>
<evidence type="ECO:0000256" key="12">
    <source>
        <dbReference type="ARBA" id="ARBA00022746"/>
    </source>
</evidence>
<evidence type="ECO:0000256" key="16">
    <source>
        <dbReference type="ARBA" id="ARBA00023268"/>
    </source>
</evidence>
<dbReference type="Pfam" id="PF00494">
    <property type="entry name" value="SQS_PSY"/>
    <property type="match status" value="3"/>
</dbReference>
<evidence type="ECO:0000256" key="4">
    <source>
        <dbReference type="ARBA" id="ARBA00005172"/>
    </source>
</evidence>
<dbReference type="GO" id="GO:0016872">
    <property type="term" value="F:intramolecular lyase activity"/>
    <property type="evidence" value="ECO:0007669"/>
    <property type="project" value="InterPro"/>
</dbReference>
<keyword evidence="11 19" id="KW-0812">Transmembrane</keyword>
<evidence type="ECO:0000256" key="5">
    <source>
        <dbReference type="ARBA" id="ARBA00008247"/>
    </source>
</evidence>
<feature type="transmembrane region" description="Helical" evidence="19">
    <location>
        <begin position="217"/>
        <end position="236"/>
    </location>
</feature>
<accession>A0A6G0YU41</accession>
<reference evidence="20 21" key="1">
    <citation type="submission" date="2019-08" db="EMBL/GenBank/DDBJ databases">
        <title>Whole genome of Aphis craccivora.</title>
        <authorList>
            <person name="Voronova N.V."/>
            <person name="Shulinski R.S."/>
            <person name="Bandarenka Y.V."/>
            <person name="Zhorov D.G."/>
            <person name="Warner D."/>
        </authorList>
    </citation>
    <scope>NUCLEOTIDE SEQUENCE [LARGE SCALE GENOMIC DNA]</scope>
    <source>
        <strain evidence="20">180601</strain>
        <tissue evidence="20">Whole Body</tissue>
    </source>
</reference>
<keyword evidence="13 19" id="KW-1133">Transmembrane helix</keyword>
<keyword evidence="12" id="KW-0125">Carotenoid biosynthesis</keyword>